<sequence>MRLRLVLRILWGLCCLLLLCMAVGDCIQFAKHPELYPIGSEGLDWVYESSENYALGCGMDIGWCIIGIAASASYRFRHSGKILLGHFVLTVLLVGWNLYICFQMNI</sequence>
<name>A0AAW6FH67_9BACT</name>
<comment type="caution">
    <text evidence="2">The sequence shown here is derived from an EMBL/GenBank/DDBJ whole genome shotgun (WGS) entry which is preliminary data.</text>
</comment>
<reference evidence="2" key="1">
    <citation type="submission" date="2023-01" db="EMBL/GenBank/DDBJ databases">
        <title>Human gut microbiome strain richness.</title>
        <authorList>
            <person name="Chen-Liaw A."/>
        </authorList>
    </citation>
    <scope>NUCLEOTIDE SEQUENCE</scope>
    <source>
        <strain evidence="2">RTP21484st1_B7_RTP21484_190118</strain>
    </source>
</reference>
<protein>
    <submittedName>
        <fullName evidence="2">Uncharacterized protein</fullName>
    </submittedName>
</protein>
<dbReference type="AlphaFoldDB" id="A0AAW6FH67"/>
<evidence type="ECO:0000313" key="3">
    <source>
        <dbReference type="Proteomes" id="UP001212263"/>
    </source>
</evidence>
<evidence type="ECO:0000313" key="2">
    <source>
        <dbReference type="EMBL" id="MDB9222458.1"/>
    </source>
</evidence>
<organism evidence="2 3">
    <name type="scientific">Odoribacter splanchnicus</name>
    <dbReference type="NCBI Taxonomy" id="28118"/>
    <lineage>
        <taxon>Bacteria</taxon>
        <taxon>Pseudomonadati</taxon>
        <taxon>Bacteroidota</taxon>
        <taxon>Bacteroidia</taxon>
        <taxon>Bacteroidales</taxon>
        <taxon>Odoribacteraceae</taxon>
        <taxon>Odoribacter</taxon>
    </lineage>
</organism>
<keyword evidence="1" id="KW-1133">Transmembrane helix</keyword>
<evidence type="ECO:0000256" key="1">
    <source>
        <dbReference type="SAM" id="Phobius"/>
    </source>
</evidence>
<feature type="transmembrane region" description="Helical" evidence="1">
    <location>
        <begin position="82"/>
        <end position="100"/>
    </location>
</feature>
<keyword evidence="1" id="KW-0472">Membrane</keyword>
<dbReference type="Proteomes" id="UP001212263">
    <property type="component" value="Unassembled WGS sequence"/>
</dbReference>
<dbReference type="RefSeq" id="WP_234100962.1">
    <property type="nucleotide sequence ID" value="NZ_JAQMRB010000020.1"/>
</dbReference>
<keyword evidence="1" id="KW-0812">Transmembrane</keyword>
<dbReference type="EMBL" id="JAQMRD010000005">
    <property type="protein sequence ID" value="MDB9222458.1"/>
    <property type="molecule type" value="Genomic_DNA"/>
</dbReference>
<gene>
    <name evidence="2" type="ORF">PN645_05480</name>
</gene>
<proteinExistence type="predicted"/>
<accession>A0AAW6FH67</accession>